<accession>A0A0U5BHZ3</accession>
<reference evidence="1 2" key="1">
    <citation type="submission" date="2015-12" db="EMBL/GenBank/DDBJ databases">
        <title>Genome sequence of Aneurinibacillus soli.</title>
        <authorList>
            <person name="Lee J.S."/>
            <person name="Lee K.C."/>
            <person name="Kim K.K."/>
            <person name="Lee B.W."/>
        </authorList>
    </citation>
    <scope>NUCLEOTIDE SEQUENCE [LARGE SCALE GENOMIC DNA]</scope>
    <source>
        <strain evidence="1 2">CB4</strain>
    </source>
</reference>
<dbReference type="PANTHER" id="PTHR40446">
    <property type="entry name" value="N-ACETYLGLUCOSAMINE-1-PHOSPHODIESTER ALPHA-N-ACETYLGLUCOSAMINIDASE"/>
    <property type="match status" value="1"/>
</dbReference>
<name>A0A0U5BHZ3_9BACL</name>
<dbReference type="PANTHER" id="PTHR40446:SF2">
    <property type="entry name" value="N-ACETYLGLUCOSAMINE-1-PHOSPHODIESTER ALPHA-N-ACETYLGLUCOSAMINIDASE"/>
    <property type="match status" value="1"/>
</dbReference>
<dbReference type="AlphaFoldDB" id="A0A0U5BHZ3"/>
<dbReference type="Proteomes" id="UP000217696">
    <property type="component" value="Chromosome"/>
</dbReference>
<dbReference type="KEGG" id="asoc:CB4_01964"/>
<keyword evidence="2" id="KW-1185">Reference proteome</keyword>
<dbReference type="InterPro" id="IPR018711">
    <property type="entry name" value="NAGPA"/>
</dbReference>
<organism evidence="1 2">
    <name type="scientific">Aneurinibacillus soli</name>
    <dbReference type="NCBI Taxonomy" id="1500254"/>
    <lineage>
        <taxon>Bacteria</taxon>
        <taxon>Bacillati</taxon>
        <taxon>Bacillota</taxon>
        <taxon>Bacilli</taxon>
        <taxon>Bacillales</taxon>
        <taxon>Paenibacillaceae</taxon>
        <taxon>Aneurinibacillus group</taxon>
        <taxon>Aneurinibacillus</taxon>
    </lineage>
</organism>
<evidence type="ECO:0000313" key="2">
    <source>
        <dbReference type="Proteomes" id="UP000217696"/>
    </source>
</evidence>
<dbReference type="EMBL" id="AP017312">
    <property type="protein sequence ID" value="BAU27790.1"/>
    <property type="molecule type" value="Genomic_DNA"/>
</dbReference>
<dbReference type="Pfam" id="PF09992">
    <property type="entry name" value="NAGPA"/>
    <property type="match status" value="1"/>
</dbReference>
<proteinExistence type="predicted"/>
<evidence type="ECO:0000313" key="1">
    <source>
        <dbReference type="EMBL" id="BAU27790.1"/>
    </source>
</evidence>
<protein>
    <submittedName>
        <fullName evidence="1">Uncharacterized protein</fullName>
    </submittedName>
</protein>
<sequence>MYKPPVKQPIEQGPQTTKKRVTRKKPKKKFRRGVFFFVLGLCYIYISTALFVFKGPYQNVKDYALQSLGTTQHPKLWLSLFSLNTVSAEEIAKYAAGTGQPTVNSDGNATGLGNFGGIKDSSIQVEDYKDNTYSAKIMLVRDPMRIKVGVTNQIGKVGQTVSEMVRDNSAVAGVNGGSFQDVGWHGTGGDPLGTTIHGGKYYATSENSNVIGITSNGSLISGKYSVKELQDMGVKEALSFGPILVKDGQGLVRGNGGWGNAPRTAIGQKADGTIIFIVTDGRFIHGTQNLGATLHDIQDLMLKYGAVTAVNLDGGSSTTMVYNGNLVNEPSDVLGERKIATSFIVMPE</sequence>
<gene>
    <name evidence="1" type="ORF">CB4_01964</name>
</gene>